<feature type="domain" description="VWFD" evidence="10">
    <location>
        <begin position="43"/>
        <end position="225"/>
    </location>
</feature>
<dbReference type="Pfam" id="PF07645">
    <property type="entry name" value="EGF_CA"/>
    <property type="match status" value="2"/>
</dbReference>
<keyword evidence="1 7" id="KW-0245">EGF-like domain</keyword>
<dbReference type="PROSITE" id="PS01186">
    <property type="entry name" value="EGF_2"/>
    <property type="match status" value="1"/>
</dbReference>
<dbReference type="SMART" id="SM00179">
    <property type="entry name" value="EGF_CA"/>
    <property type="match status" value="2"/>
</dbReference>
<dbReference type="PROSITE" id="PS51233">
    <property type="entry name" value="VWFD"/>
    <property type="match status" value="1"/>
</dbReference>
<evidence type="ECO:0008006" key="13">
    <source>
        <dbReference type="Google" id="ProtNLM"/>
    </source>
</evidence>
<evidence type="ECO:0000256" key="7">
    <source>
        <dbReference type="PROSITE-ProRule" id="PRU00076"/>
    </source>
</evidence>
<evidence type="ECO:0000256" key="5">
    <source>
        <dbReference type="ARBA" id="ARBA00023157"/>
    </source>
</evidence>
<evidence type="ECO:0000256" key="6">
    <source>
        <dbReference type="ARBA" id="ARBA00023180"/>
    </source>
</evidence>
<organism evidence="11 12">
    <name type="scientific">Biomphalaria glabrata</name>
    <name type="common">Bloodfluke planorb</name>
    <name type="synonym">Freshwater snail</name>
    <dbReference type="NCBI Taxonomy" id="6526"/>
    <lineage>
        <taxon>Eukaryota</taxon>
        <taxon>Metazoa</taxon>
        <taxon>Spiralia</taxon>
        <taxon>Lophotrochozoa</taxon>
        <taxon>Mollusca</taxon>
        <taxon>Gastropoda</taxon>
        <taxon>Heterobranchia</taxon>
        <taxon>Euthyneura</taxon>
        <taxon>Panpulmonata</taxon>
        <taxon>Hygrophila</taxon>
        <taxon>Lymnaeoidea</taxon>
        <taxon>Planorbidae</taxon>
        <taxon>Biomphalaria</taxon>
    </lineage>
</organism>
<dbReference type="InterPro" id="IPR000152">
    <property type="entry name" value="EGF-type_Asp/Asn_hydroxyl_site"/>
</dbReference>
<dbReference type="PROSITE" id="PS00022">
    <property type="entry name" value="EGF_1"/>
    <property type="match status" value="1"/>
</dbReference>
<keyword evidence="6" id="KW-0325">Glycoprotein</keyword>
<evidence type="ECO:0000313" key="11">
    <source>
        <dbReference type="EnsemblMetazoa" id="BGLB034194-PA"/>
    </source>
</evidence>
<dbReference type="Gene3D" id="2.10.25.10">
    <property type="entry name" value="Laminin"/>
    <property type="match status" value="2"/>
</dbReference>
<dbReference type="PROSITE" id="PS50227">
    <property type="entry name" value="G_PROTEIN_RECEP_F2_3"/>
    <property type="match status" value="1"/>
</dbReference>
<dbReference type="PROSITE" id="PS50026">
    <property type="entry name" value="EGF_3"/>
    <property type="match status" value="2"/>
</dbReference>
<feature type="disulfide bond" evidence="7">
    <location>
        <begin position="418"/>
        <end position="427"/>
    </location>
</feature>
<sequence length="504" mass="56018">MNDSSTNLLNNAYQSCCKNDGDTCNWLYTQLPSSNCSMYREATLVAEFGNSHVKTFDSNKYSIQSIGDFVVFKTDGYILQGRTSTQESKTTYFSQYALKVNEPAARIIFKPDKNNPSFLDVNQTTPSSLSLSGFSLQMIDNYTAVFITKSWTVEVHNDGGVLYHWVYIYSNDFTTTGLMGTFDSNNTNDFLFQNGSTVFGTSDELEVSVINKFVDSWKLNGNDSLLEGSPDNITLTFPVVESSVSKIKKLLNNTEDEAKYELQHTYQESVEILMYSINSLQCKKEIYLHPLSGNVKSVPCICDEKKNGRYCLDDADICKNCWNASGCNTTLDKYCPACPAGFQGDGFQCLDIDECGTNNGGCQHNCTNNIGSFQCSCFGGYSQNGTVCTDIDECLNQTTCKNDFQLCTNFDGSYKCNCMPGRIGDSCIKAPYSYLGNIVIQNPDGWTDELLNNASAAFINLAKKVSTSITSALNDTLSLNLKNDTEYVQVLYFRIYDTNSTSNR</sequence>
<feature type="domain" description="EGF-like" evidence="8">
    <location>
        <begin position="390"/>
        <end position="428"/>
    </location>
</feature>
<evidence type="ECO:0000256" key="2">
    <source>
        <dbReference type="ARBA" id="ARBA00022729"/>
    </source>
</evidence>
<keyword evidence="3" id="KW-0677">Repeat</keyword>
<name>A0A2C9LRK2_BIOGL</name>
<keyword evidence="5 7" id="KW-1015">Disulfide bond</keyword>
<dbReference type="KEGG" id="bgt:106055037"/>
<dbReference type="Pfam" id="PF00094">
    <property type="entry name" value="VWD"/>
    <property type="match status" value="1"/>
</dbReference>
<reference evidence="11" key="1">
    <citation type="submission" date="2020-05" db="UniProtKB">
        <authorList>
            <consortium name="EnsemblMetazoa"/>
        </authorList>
    </citation>
    <scope>IDENTIFICATION</scope>
    <source>
        <strain evidence="11">BB02</strain>
    </source>
</reference>
<keyword evidence="4" id="KW-0106">Calcium</keyword>
<evidence type="ECO:0000256" key="3">
    <source>
        <dbReference type="ARBA" id="ARBA00022737"/>
    </source>
</evidence>
<dbReference type="Proteomes" id="UP000076420">
    <property type="component" value="Unassembled WGS sequence"/>
</dbReference>
<dbReference type="FunFam" id="2.10.25.10:FF:000005">
    <property type="entry name" value="Fibrillin 2"/>
    <property type="match status" value="1"/>
</dbReference>
<dbReference type="InterPro" id="IPR001879">
    <property type="entry name" value="GPCR_2_extracellular_dom"/>
</dbReference>
<protein>
    <recommendedName>
        <fullName evidence="13">EGF-like domain-containing protein</fullName>
    </recommendedName>
</protein>
<dbReference type="InterPro" id="IPR018097">
    <property type="entry name" value="EGF_Ca-bd_CS"/>
</dbReference>
<dbReference type="VEuPathDB" id="VectorBase:BGLAX_045868"/>
<dbReference type="InterPro" id="IPR001846">
    <property type="entry name" value="VWF_type-D"/>
</dbReference>
<evidence type="ECO:0000313" key="12">
    <source>
        <dbReference type="Proteomes" id="UP000076420"/>
    </source>
</evidence>
<dbReference type="PROSITE" id="PS00010">
    <property type="entry name" value="ASX_HYDROXYL"/>
    <property type="match status" value="2"/>
</dbReference>
<feature type="domain" description="EGF-like" evidence="8">
    <location>
        <begin position="351"/>
        <end position="389"/>
    </location>
</feature>
<dbReference type="InterPro" id="IPR001881">
    <property type="entry name" value="EGF-like_Ca-bd_dom"/>
</dbReference>
<dbReference type="InterPro" id="IPR000742">
    <property type="entry name" value="EGF"/>
</dbReference>
<proteinExistence type="predicted"/>
<evidence type="ECO:0000259" key="9">
    <source>
        <dbReference type="PROSITE" id="PS50227"/>
    </source>
</evidence>
<evidence type="ECO:0000259" key="10">
    <source>
        <dbReference type="PROSITE" id="PS51233"/>
    </source>
</evidence>
<dbReference type="PANTHER" id="PTHR24039:SF28">
    <property type="entry name" value="EGF-LIKE DOMAIN-CONTAINING PROTEIN"/>
    <property type="match status" value="1"/>
</dbReference>
<dbReference type="SUPFAM" id="SSF57196">
    <property type="entry name" value="EGF/Laminin"/>
    <property type="match status" value="2"/>
</dbReference>
<evidence type="ECO:0000256" key="1">
    <source>
        <dbReference type="ARBA" id="ARBA00022536"/>
    </source>
</evidence>
<gene>
    <name evidence="11" type="primary">106055037</name>
</gene>
<dbReference type="PANTHER" id="PTHR24039">
    <property type="entry name" value="FIBRILLIN-RELATED"/>
    <property type="match status" value="1"/>
</dbReference>
<dbReference type="GO" id="GO:0016020">
    <property type="term" value="C:membrane"/>
    <property type="evidence" value="ECO:0007669"/>
    <property type="project" value="InterPro"/>
</dbReference>
<dbReference type="PROSITE" id="PS01187">
    <property type="entry name" value="EGF_CA"/>
    <property type="match status" value="1"/>
</dbReference>
<keyword evidence="2" id="KW-0732">Signal</keyword>
<evidence type="ECO:0000256" key="4">
    <source>
        <dbReference type="ARBA" id="ARBA00022837"/>
    </source>
</evidence>
<dbReference type="EnsemblMetazoa" id="BGLB034194-RA">
    <property type="protein sequence ID" value="BGLB034194-PA"/>
    <property type="gene ID" value="BGLB034194"/>
</dbReference>
<dbReference type="CDD" id="cd00054">
    <property type="entry name" value="EGF_CA"/>
    <property type="match status" value="2"/>
</dbReference>
<comment type="caution">
    <text evidence="7">Lacks conserved residue(s) required for the propagation of feature annotation.</text>
</comment>
<accession>A0A2C9LRK2</accession>
<dbReference type="AlphaFoldDB" id="A0A2C9LRK2"/>
<dbReference type="VEuPathDB" id="VectorBase:BGLB034194"/>
<dbReference type="STRING" id="6526.A0A2C9LRK2"/>
<dbReference type="GO" id="GO:0004930">
    <property type="term" value="F:G protein-coupled receptor activity"/>
    <property type="evidence" value="ECO:0007669"/>
    <property type="project" value="InterPro"/>
</dbReference>
<dbReference type="InterPro" id="IPR049883">
    <property type="entry name" value="NOTCH1_EGF-like"/>
</dbReference>
<dbReference type="SMART" id="SM00181">
    <property type="entry name" value="EGF"/>
    <property type="match status" value="3"/>
</dbReference>
<dbReference type="GO" id="GO:0005509">
    <property type="term" value="F:calcium ion binding"/>
    <property type="evidence" value="ECO:0007669"/>
    <property type="project" value="InterPro"/>
</dbReference>
<feature type="domain" description="G-protein coupled receptors family 2 profile 1" evidence="9">
    <location>
        <begin position="281"/>
        <end position="392"/>
    </location>
</feature>
<evidence type="ECO:0000259" key="8">
    <source>
        <dbReference type="PROSITE" id="PS50026"/>
    </source>
</evidence>